<organism evidence="4 5">
    <name type="scientific">Ricinus communis</name>
    <name type="common">Castor bean</name>
    <dbReference type="NCBI Taxonomy" id="3988"/>
    <lineage>
        <taxon>Eukaryota</taxon>
        <taxon>Viridiplantae</taxon>
        <taxon>Streptophyta</taxon>
        <taxon>Embryophyta</taxon>
        <taxon>Tracheophyta</taxon>
        <taxon>Spermatophyta</taxon>
        <taxon>Magnoliopsida</taxon>
        <taxon>eudicotyledons</taxon>
        <taxon>Gunneridae</taxon>
        <taxon>Pentapetalae</taxon>
        <taxon>rosids</taxon>
        <taxon>fabids</taxon>
        <taxon>Malpighiales</taxon>
        <taxon>Euphorbiaceae</taxon>
        <taxon>Acalyphoideae</taxon>
        <taxon>Acalypheae</taxon>
        <taxon>Ricinus</taxon>
    </lineage>
</organism>
<dbReference type="InterPro" id="IPR000210">
    <property type="entry name" value="BTB/POZ_dom"/>
</dbReference>
<keyword evidence="5" id="KW-1185">Reference proteome</keyword>
<dbReference type="Proteomes" id="UP000008311">
    <property type="component" value="Unassembled WGS sequence"/>
</dbReference>
<dbReference type="STRING" id="3988.B9S4A7"/>
<dbReference type="PANTHER" id="PTHR47274:SF1">
    <property type="entry name" value="BTB_POZ DOMAIN CONTAINING PROTEIN, EXPRESSED"/>
    <property type="match status" value="1"/>
</dbReference>
<proteinExistence type="predicted"/>
<dbReference type="eggNOG" id="KOG1987">
    <property type="taxonomic scope" value="Eukaryota"/>
</dbReference>
<dbReference type="InParanoid" id="B9S4A7"/>
<dbReference type="Pfam" id="PF00651">
    <property type="entry name" value="BTB"/>
    <property type="match status" value="1"/>
</dbReference>
<evidence type="ECO:0000313" key="4">
    <source>
        <dbReference type="EMBL" id="EEF41535.1"/>
    </source>
</evidence>
<dbReference type="AlphaFoldDB" id="B9S4A7"/>
<dbReference type="SUPFAM" id="SSF54695">
    <property type="entry name" value="POZ domain"/>
    <property type="match status" value="1"/>
</dbReference>
<dbReference type="FunCoup" id="B9S4A7">
    <property type="interactions" value="172"/>
</dbReference>
<gene>
    <name evidence="4" type="ORF">RCOM_0688750</name>
</gene>
<dbReference type="PROSITE" id="PS50097">
    <property type="entry name" value="BTB"/>
    <property type="match status" value="1"/>
</dbReference>
<dbReference type="Gene3D" id="1.25.40.420">
    <property type="match status" value="1"/>
</dbReference>
<name>B9S4A7_RICCO</name>
<dbReference type="InterPro" id="IPR044784">
    <property type="entry name" value="At1g01640-like"/>
</dbReference>
<protein>
    <submittedName>
        <fullName evidence="4">Protein binding protein, putative</fullName>
    </submittedName>
</protein>
<dbReference type="SMART" id="SM00225">
    <property type="entry name" value="BTB"/>
    <property type="match status" value="1"/>
</dbReference>
<evidence type="ECO:0000313" key="5">
    <source>
        <dbReference type="Proteomes" id="UP000008311"/>
    </source>
</evidence>
<evidence type="ECO:0000259" key="3">
    <source>
        <dbReference type="PROSITE" id="PS50097"/>
    </source>
</evidence>
<dbReference type="InterPro" id="IPR011333">
    <property type="entry name" value="SKP1/BTB/POZ_sf"/>
</dbReference>
<dbReference type="PANTHER" id="PTHR47274">
    <property type="entry name" value="BTB/POZ DOMAIN CONTAINING PROTEIN, EXPRESSED-RELATED"/>
    <property type="match status" value="1"/>
</dbReference>
<evidence type="ECO:0000256" key="2">
    <source>
        <dbReference type="ARBA" id="ARBA00004906"/>
    </source>
</evidence>
<reference evidence="5" key="1">
    <citation type="journal article" date="2010" name="Nat. Biotechnol.">
        <title>Draft genome sequence of the oilseed species Ricinus communis.</title>
        <authorList>
            <person name="Chan A.P."/>
            <person name="Crabtree J."/>
            <person name="Zhao Q."/>
            <person name="Lorenzi H."/>
            <person name="Orvis J."/>
            <person name="Puiu D."/>
            <person name="Melake-Berhan A."/>
            <person name="Jones K.M."/>
            <person name="Redman J."/>
            <person name="Chen G."/>
            <person name="Cahoon E.B."/>
            <person name="Gedil M."/>
            <person name="Stanke M."/>
            <person name="Haas B.J."/>
            <person name="Wortman J.R."/>
            <person name="Fraser-Liggett C.M."/>
            <person name="Ravel J."/>
            <person name="Rabinowicz P.D."/>
        </authorList>
    </citation>
    <scope>NUCLEOTIDE SEQUENCE [LARGE SCALE GENOMIC DNA]</scope>
    <source>
        <strain evidence="5">cv. Hale</strain>
    </source>
</reference>
<comment type="pathway">
    <text evidence="2">Protein modification; protein ubiquitination.</text>
</comment>
<accession>B9S4A7</accession>
<dbReference type="Gene3D" id="3.30.710.10">
    <property type="entry name" value="Potassium Channel Kv1.1, Chain A"/>
    <property type="match status" value="1"/>
</dbReference>
<sequence length="267" mass="29865">MDCSICSSMPTILRPPRNTICGACYEGAKTVITLMNKFDSDKGSDRPISSVPQPLANVAKWMNNMKETEDELNEKINFLSGFVALFRQQILTDIQLIPGNGGPSVSAHRALLAARSEIFRNMLDSDACKAPADDTITLAELNHEELETLLEFLYSGSLATEKVEKHIYSLTLAADKYEIQFLLKFCERYMLRSLDSSNALDVLEISDVCSNKILKETALNFIAKNLEDIVFSAKYEGFVSKNPHLAVHITRSFLMDAKSRRRNESIA</sequence>
<feature type="domain" description="BTB" evidence="3">
    <location>
        <begin position="92"/>
        <end position="162"/>
    </location>
</feature>
<dbReference type="EMBL" id="EQ973864">
    <property type="protein sequence ID" value="EEF41535.1"/>
    <property type="molecule type" value="Genomic_DNA"/>
</dbReference>
<evidence type="ECO:0000256" key="1">
    <source>
        <dbReference type="ARBA" id="ARBA00002668"/>
    </source>
</evidence>
<comment type="function">
    <text evidence="1">May act as a substrate-specific adapter of an E3 ubiquitin-protein ligase complex (CUL3-RBX1-BTB) which mediates the ubiquitination and subsequent proteasomal degradation of target proteins.</text>
</comment>